<dbReference type="Proteomes" id="UP001597138">
    <property type="component" value="Unassembled WGS sequence"/>
</dbReference>
<gene>
    <name evidence="2" type="ORF">ACFSC2_09330</name>
</gene>
<reference evidence="3" key="1">
    <citation type="journal article" date="2019" name="Int. J. Syst. Evol. Microbiol.">
        <title>The Global Catalogue of Microorganisms (GCM) 10K type strain sequencing project: providing services to taxonomists for standard genome sequencing and annotation.</title>
        <authorList>
            <consortium name="The Broad Institute Genomics Platform"/>
            <consortium name="The Broad Institute Genome Sequencing Center for Infectious Disease"/>
            <person name="Wu L."/>
            <person name="Ma J."/>
        </authorList>
    </citation>
    <scope>NUCLEOTIDE SEQUENCE [LARGE SCALE GENOMIC DNA]</scope>
    <source>
        <strain evidence="3">CCUG 70865</strain>
    </source>
</reference>
<sequence>MKNLKLIELDEKELVEIEAGFGPLYYLFAGAWAAGVAYGYITESA</sequence>
<dbReference type="RefSeq" id="WP_379814259.1">
    <property type="nucleotide sequence ID" value="NZ_JBHUDZ010000009.1"/>
</dbReference>
<protein>
    <recommendedName>
        <fullName evidence="4">Class IIb bacteriocin, lactobin A/cerein 7B family</fullName>
    </recommendedName>
</protein>
<keyword evidence="1" id="KW-0472">Membrane</keyword>
<evidence type="ECO:0000313" key="3">
    <source>
        <dbReference type="Proteomes" id="UP001597138"/>
    </source>
</evidence>
<comment type="caution">
    <text evidence="2">The sequence shown here is derived from an EMBL/GenBank/DDBJ whole genome shotgun (WGS) entry which is preliminary data.</text>
</comment>
<organism evidence="2 3">
    <name type="scientific">Flavobacterium artemisiae</name>
    <dbReference type="NCBI Taxonomy" id="2126556"/>
    <lineage>
        <taxon>Bacteria</taxon>
        <taxon>Pseudomonadati</taxon>
        <taxon>Bacteroidota</taxon>
        <taxon>Flavobacteriia</taxon>
        <taxon>Flavobacteriales</taxon>
        <taxon>Flavobacteriaceae</taxon>
        <taxon>Flavobacterium</taxon>
    </lineage>
</organism>
<keyword evidence="1" id="KW-1133">Transmembrane helix</keyword>
<keyword evidence="1" id="KW-0812">Transmembrane</keyword>
<feature type="transmembrane region" description="Helical" evidence="1">
    <location>
        <begin position="24"/>
        <end position="41"/>
    </location>
</feature>
<dbReference type="EMBL" id="JBHUDZ010000009">
    <property type="protein sequence ID" value="MFD1602936.1"/>
    <property type="molecule type" value="Genomic_DNA"/>
</dbReference>
<evidence type="ECO:0000256" key="1">
    <source>
        <dbReference type="SAM" id="Phobius"/>
    </source>
</evidence>
<evidence type="ECO:0000313" key="2">
    <source>
        <dbReference type="EMBL" id="MFD1602936.1"/>
    </source>
</evidence>
<proteinExistence type="predicted"/>
<name>A0ABW4HC06_9FLAO</name>
<accession>A0ABW4HC06</accession>
<keyword evidence="3" id="KW-1185">Reference proteome</keyword>
<evidence type="ECO:0008006" key="4">
    <source>
        <dbReference type="Google" id="ProtNLM"/>
    </source>
</evidence>